<dbReference type="SUPFAM" id="SSF52794">
    <property type="entry name" value="PTS system IIB component-like"/>
    <property type="match status" value="1"/>
</dbReference>
<keyword evidence="5" id="KW-1003">Cell membrane</keyword>
<organism evidence="18 19">
    <name type="scientific">Staphylococcus devriesei</name>
    <dbReference type="NCBI Taxonomy" id="586733"/>
    <lineage>
        <taxon>Bacteria</taxon>
        <taxon>Bacillati</taxon>
        <taxon>Bacillota</taxon>
        <taxon>Bacilli</taxon>
        <taxon>Bacillales</taxon>
        <taxon>Staphylococcaceae</taxon>
        <taxon>Staphylococcus</taxon>
    </lineage>
</organism>
<evidence type="ECO:0000259" key="16">
    <source>
        <dbReference type="PROSITE" id="PS51099"/>
    </source>
</evidence>
<dbReference type="PROSITE" id="PS51099">
    <property type="entry name" value="PTS_EIIB_TYPE_2"/>
    <property type="match status" value="1"/>
</dbReference>
<feature type="domain" description="PTS EIIA type-2" evidence="15">
    <location>
        <begin position="5"/>
        <end position="149"/>
    </location>
</feature>
<dbReference type="InterPro" id="IPR002178">
    <property type="entry name" value="PTS_EIIA_type-2_dom"/>
</dbReference>
<dbReference type="InterPro" id="IPR016152">
    <property type="entry name" value="PTrfase/Anion_transptr"/>
</dbReference>
<dbReference type="CDD" id="cd05569">
    <property type="entry name" value="PTS_IIB_fructose"/>
    <property type="match status" value="1"/>
</dbReference>
<evidence type="ECO:0000259" key="17">
    <source>
        <dbReference type="PROSITE" id="PS51104"/>
    </source>
</evidence>
<evidence type="ECO:0000256" key="4">
    <source>
        <dbReference type="ARBA" id="ARBA00022448"/>
    </source>
</evidence>
<reference evidence="18 19" key="1">
    <citation type="journal article" date="2016" name="Front. Microbiol.">
        <title>Comprehensive Phylogenetic Analysis of Bovine Non-aureus Staphylococci Species Based on Whole-Genome Sequencing.</title>
        <authorList>
            <person name="Naushad S."/>
            <person name="Barkema H.W."/>
            <person name="Luby C."/>
            <person name="Condas L.A."/>
            <person name="Nobrega D.B."/>
            <person name="Carson D.A."/>
            <person name="De Buck J."/>
        </authorList>
    </citation>
    <scope>NUCLEOTIDE SEQUENCE [LARGE SCALE GENOMIC DNA]</scope>
    <source>
        <strain evidence="18 19">SNUC 4143</strain>
    </source>
</reference>
<comment type="subunit">
    <text evidence="3">Homodimer or homotrimer. Seems to be a monomer when not phosphorylated.</text>
</comment>
<evidence type="ECO:0000256" key="12">
    <source>
        <dbReference type="ARBA" id="ARBA00023136"/>
    </source>
</evidence>
<feature type="transmembrane region" description="Helical" evidence="14">
    <location>
        <begin position="361"/>
        <end position="379"/>
    </location>
</feature>
<evidence type="ECO:0000256" key="9">
    <source>
        <dbReference type="ARBA" id="ARBA00022683"/>
    </source>
</evidence>
<evidence type="ECO:0000256" key="2">
    <source>
        <dbReference type="ARBA" id="ARBA00004496"/>
    </source>
</evidence>
<dbReference type="RefSeq" id="WP_107520294.1">
    <property type="nucleotide sequence ID" value="NZ_PYZH01000050.1"/>
</dbReference>
<keyword evidence="7" id="KW-0762">Sugar transport</keyword>
<dbReference type="PANTHER" id="PTHR30505">
    <property type="entry name" value="FRUCTOSE-LIKE PERMEASE"/>
    <property type="match status" value="1"/>
</dbReference>
<dbReference type="FunFam" id="3.40.50.2300:FF:000014">
    <property type="entry name" value="PTS system fructose-like transporter subunit IIB"/>
    <property type="match status" value="1"/>
</dbReference>
<dbReference type="GO" id="GO:0009401">
    <property type="term" value="P:phosphoenolpyruvate-dependent sugar phosphotransferase system"/>
    <property type="evidence" value="ECO:0007669"/>
    <property type="project" value="UniProtKB-KW"/>
</dbReference>
<gene>
    <name evidence="18" type="ORF">BUY48_08315</name>
</gene>
<protein>
    <submittedName>
        <fullName evidence="18">PTS fructose transporter subunit IIC</fullName>
    </submittedName>
</protein>
<evidence type="ECO:0000256" key="10">
    <source>
        <dbReference type="ARBA" id="ARBA00022692"/>
    </source>
</evidence>
<name>A0A2T4KRL1_9STAP</name>
<keyword evidence="4" id="KW-0813">Transport</keyword>
<feature type="transmembrane region" description="Helical" evidence="14">
    <location>
        <begin position="513"/>
        <end position="537"/>
    </location>
</feature>
<feature type="region of interest" description="Disordered" evidence="13">
    <location>
        <begin position="151"/>
        <end position="176"/>
    </location>
</feature>
<feature type="transmembrane region" description="Helical" evidence="14">
    <location>
        <begin position="474"/>
        <end position="492"/>
    </location>
</feature>
<evidence type="ECO:0000256" key="8">
    <source>
        <dbReference type="ARBA" id="ARBA00022679"/>
    </source>
</evidence>
<comment type="caution">
    <text evidence="18">The sequence shown here is derived from an EMBL/GenBank/DDBJ whole genome shotgun (WGS) entry which is preliminary data.</text>
</comment>
<dbReference type="FunFam" id="3.40.930.10:FF:000009">
    <property type="entry name" value="PTS system, fructose specific IIABC component"/>
    <property type="match status" value="1"/>
</dbReference>
<evidence type="ECO:0000256" key="6">
    <source>
        <dbReference type="ARBA" id="ARBA00022553"/>
    </source>
</evidence>
<dbReference type="NCBIfam" id="TIGR00848">
    <property type="entry name" value="fruA"/>
    <property type="match status" value="1"/>
</dbReference>
<dbReference type="SUPFAM" id="SSF55804">
    <property type="entry name" value="Phoshotransferase/anion transport protein"/>
    <property type="match status" value="1"/>
</dbReference>
<feature type="compositionally biased region" description="Acidic residues" evidence="13">
    <location>
        <begin position="151"/>
        <end position="160"/>
    </location>
</feature>
<dbReference type="AlphaFoldDB" id="A0A2T4KRL1"/>
<evidence type="ECO:0000256" key="1">
    <source>
        <dbReference type="ARBA" id="ARBA00004429"/>
    </source>
</evidence>
<feature type="transmembrane region" description="Helical" evidence="14">
    <location>
        <begin position="549"/>
        <end position="569"/>
    </location>
</feature>
<dbReference type="Pfam" id="PF02378">
    <property type="entry name" value="PTS_EIIC"/>
    <property type="match status" value="1"/>
</dbReference>
<evidence type="ECO:0000256" key="11">
    <source>
        <dbReference type="ARBA" id="ARBA00022989"/>
    </source>
</evidence>
<dbReference type="Gene3D" id="3.40.50.2300">
    <property type="match status" value="1"/>
</dbReference>
<evidence type="ECO:0000259" key="15">
    <source>
        <dbReference type="PROSITE" id="PS51094"/>
    </source>
</evidence>
<dbReference type="Proteomes" id="UP000243350">
    <property type="component" value="Unassembled WGS sequence"/>
</dbReference>
<dbReference type="NCBIfam" id="TIGR01427">
    <property type="entry name" value="PTS_IIC_fructo"/>
    <property type="match status" value="1"/>
</dbReference>
<dbReference type="GO" id="GO:0005737">
    <property type="term" value="C:cytoplasm"/>
    <property type="evidence" value="ECO:0007669"/>
    <property type="project" value="UniProtKB-SubCell"/>
</dbReference>
<dbReference type="GO" id="GO:0005351">
    <property type="term" value="F:carbohydrate:proton symporter activity"/>
    <property type="evidence" value="ECO:0007669"/>
    <property type="project" value="InterPro"/>
</dbReference>
<evidence type="ECO:0000256" key="14">
    <source>
        <dbReference type="SAM" id="Phobius"/>
    </source>
</evidence>
<dbReference type="InterPro" id="IPR003352">
    <property type="entry name" value="PTS_EIIC"/>
</dbReference>
<dbReference type="InterPro" id="IPR013011">
    <property type="entry name" value="PTS_EIIB_2"/>
</dbReference>
<keyword evidence="11 14" id="KW-1133">Transmembrane helix</keyword>
<feature type="transmembrane region" description="Helical" evidence="14">
    <location>
        <begin position="581"/>
        <end position="609"/>
    </location>
</feature>
<dbReference type="EMBL" id="PYZH01000050">
    <property type="protein sequence ID" value="PTF13796.1"/>
    <property type="molecule type" value="Genomic_DNA"/>
</dbReference>
<feature type="transmembrane region" description="Helical" evidence="14">
    <location>
        <begin position="318"/>
        <end position="340"/>
    </location>
</feature>
<accession>A0A2T4KRL1</accession>
<dbReference type="Gene3D" id="3.40.930.10">
    <property type="entry name" value="Mannitol-specific EII, Chain A"/>
    <property type="match status" value="1"/>
</dbReference>
<feature type="transmembrane region" description="Helical" evidence="14">
    <location>
        <begin position="385"/>
        <end position="414"/>
    </location>
</feature>
<feature type="transmembrane region" description="Helical" evidence="14">
    <location>
        <begin position="615"/>
        <end position="636"/>
    </location>
</feature>
<dbReference type="CDD" id="cd00211">
    <property type="entry name" value="PTS_IIA_fru"/>
    <property type="match status" value="1"/>
</dbReference>
<dbReference type="Pfam" id="PF02302">
    <property type="entry name" value="PTS_IIB"/>
    <property type="match status" value="1"/>
</dbReference>
<dbReference type="InterPro" id="IPR036095">
    <property type="entry name" value="PTS_EIIB-like_sf"/>
</dbReference>
<dbReference type="GO" id="GO:0090563">
    <property type="term" value="F:protein-phosphocysteine-sugar phosphotransferase activity"/>
    <property type="evidence" value="ECO:0007669"/>
    <property type="project" value="TreeGrafter"/>
</dbReference>
<keyword evidence="12 14" id="KW-0472">Membrane</keyword>
<dbReference type="NCBIfam" id="TIGR00829">
    <property type="entry name" value="FRU"/>
    <property type="match status" value="1"/>
</dbReference>
<feature type="domain" description="PTS EIIB type-2" evidence="16">
    <location>
        <begin position="182"/>
        <end position="277"/>
    </location>
</feature>
<dbReference type="InterPro" id="IPR003501">
    <property type="entry name" value="PTS_EIIB_2/3"/>
</dbReference>
<evidence type="ECO:0000256" key="13">
    <source>
        <dbReference type="SAM" id="MobiDB-lite"/>
    </source>
</evidence>
<feature type="domain" description="PTS EIIC type-2" evidence="17">
    <location>
        <begin position="307"/>
        <end position="639"/>
    </location>
</feature>
<evidence type="ECO:0000256" key="3">
    <source>
        <dbReference type="ARBA" id="ARBA00011798"/>
    </source>
</evidence>
<keyword evidence="9" id="KW-0598">Phosphotransferase system</keyword>
<evidence type="ECO:0000256" key="5">
    <source>
        <dbReference type="ARBA" id="ARBA00022475"/>
    </source>
</evidence>
<dbReference type="PANTHER" id="PTHR30505:SF28">
    <property type="entry name" value="PTS SYSTEM 2-O-ALPHA-MANNOSYL-D-GLYCERATE-SPECIFIC EIIABC COMPONENT"/>
    <property type="match status" value="1"/>
</dbReference>
<dbReference type="PROSITE" id="PS51104">
    <property type="entry name" value="PTS_EIIC_TYPE_2"/>
    <property type="match status" value="1"/>
</dbReference>
<keyword evidence="8" id="KW-0808">Transferase</keyword>
<proteinExistence type="predicted"/>
<feature type="transmembrane region" description="Helical" evidence="14">
    <location>
        <begin position="435"/>
        <end position="454"/>
    </location>
</feature>
<dbReference type="InterPro" id="IPR006327">
    <property type="entry name" value="PTS_IIC_fruc"/>
</dbReference>
<evidence type="ECO:0000313" key="19">
    <source>
        <dbReference type="Proteomes" id="UP000243350"/>
    </source>
</evidence>
<evidence type="ECO:0000256" key="7">
    <source>
        <dbReference type="ARBA" id="ARBA00022597"/>
    </source>
</evidence>
<dbReference type="InterPro" id="IPR003353">
    <property type="entry name" value="PTS_IIB_fruc"/>
</dbReference>
<keyword evidence="6" id="KW-0597">Phosphoprotein</keyword>
<dbReference type="GO" id="GO:0022877">
    <property type="term" value="F:protein-N(PI)-phosphohistidine-fructose phosphotransferase system transporter activity"/>
    <property type="evidence" value="ECO:0007669"/>
    <property type="project" value="InterPro"/>
</dbReference>
<dbReference type="InterPro" id="IPR004715">
    <property type="entry name" value="PTS_IIA_fruc"/>
</dbReference>
<dbReference type="InterPro" id="IPR013014">
    <property type="entry name" value="PTS_EIIC_2"/>
</dbReference>
<comment type="subcellular location">
    <subcellularLocation>
        <location evidence="1">Cell inner membrane</location>
        <topology evidence="1">Multi-pass membrane protein</topology>
    </subcellularLocation>
    <subcellularLocation>
        <location evidence="2">Cytoplasm</location>
    </subcellularLocation>
</comment>
<dbReference type="Pfam" id="PF00359">
    <property type="entry name" value="PTS_EIIA_2"/>
    <property type="match status" value="1"/>
</dbReference>
<dbReference type="GO" id="GO:0005886">
    <property type="term" value="C:plasma membrane"/>
    <property type="evidence" value="ECO:0007669"/>
    <property type="project" value="UniProtKB-SubCell"/>
</dbReference>
<evidence type="ECO:0000313" key="18">
    <source>
        <dbReference type="EMBL" id="PTF13796.1"/>
    </source>
</evidence>
<keyword evidence="10 14" id="KW-0812">Transmembrane</keyword>
<dbReference type="InterPro" id="IPR050864">
    <property type="entry name" value="Bacterial_PTS_Sugar_Transport"/>
</dbReference>
<dbReference type="PROSITE" id="PS51094">
    <property type="entry name" value="PTS_EIIA_TYPE_2"/>
    <property type="match status" value="1"/>
</dbReference>
<dbReference type="PROSITE" id="PS00372">
    <property type="entry name" value="PTS_EIIA_TYPE_2_HIS"/>
    <property type="match status" value="1"/>
</dbReference>
<sequence length="653" mass="68595">MRITELLTKDTIAMDLSASDKNGVIDELVYQLDKAGKLSDIAQFKEAIHNRESQSTTGIGEGIAIPHAKVAAVKSPAIAFGKSKEGVDYQSLDGQPAHLFFMIAAPEGGAQTHLDALAKLSGILMDDKVRESLLHANSPEEVLQIIDNADDEATKEEEQEASATGDVATGSTDATNSDEPYVLAVTACPTGIAHTYMARDALKKQADKMGVKMKVETNGSGGIKNHLTQQDIERATGVIVAADVHVETDRFDGKNVVEVPVADGIKRPEELINTALDTSRKPFIARGEHTKSTGSQSNEKQSFGKAFYKHLMNGVSNMLPLVIAGGILMAIVFLFGANSFDPKSSEHNAFAEQLWNIGNKSAFALIIPILSGFIARSIADKPGFAAGLVGGMLAISGGSGFIGGIIAGFLAGYLTQGIKYITRGLPQALEGLKPTLIYPLLSVTITGLLMIYAFNPPAAWLNNLLLNGLNSLSGSNIMLLGLVIGAMMAIDMGGPFNKAAYVFATAALTEGNAAPITAAMIGGMIPPLAIATAMLIFKCKFTKEQRGSIVPNYVMGLSFITEGAIPFAAADPLRVIPSMMVGSGIGGAIALGLGSSINAPHGGIIVILATDFSHILQTLLALVVGTIVSALLYGFLKPKVTKEEIQASEAMDE</sequence>